<organism evidence="3 4">
    <name type="scientific">Adineta steineri</name>
    <dbReference type="NCBI Taxonomy" id="433720"/>
    <lineage>
        <taxon>Eukaryota</taxon>
        <taxon>Metazoa</taxon>
        <taxon>Spiralia</taxon>
        <taxon>Gnathifera</taxon>
        <taxon>Rotifera</taxon>
        <taxon>Eurotatoria</taxon>
        <taxon>Bdelloidea</taxon>
        <taxon>Adinetida</taxon>
        <taxon>Adinetidae</taxon>
        <taxon>Adineta</taxon>
    </lineage>
</organism>
<sequence length="86" mass="10510">MGMIYIVYRHKQRNRLRRRRCRRRRLQQQQQQLAQQHQQYLQWERSFISNPINSVVTDHHNKDSVQPITIEFDLTTMIGLMTITSS</sequence>
<proteinExistence type="predicted"/>
<evidence type="ECO:0000313" key="3">
    <source>
        <dbReference type="EMBL" id="CAF4001525.1"/>
    </source>
</evidence>
<evidence type="ECO:0000256" key="1">
    <source>
        <dbReference type="SAM" id="Coils"/>
    </source>
</evidence>
<dbReference type="Proteomes" id="UP000663845">
    <property type="component" value="Unassembled WGS sequence"/>
</dbReference>
<evidence type="ECO:0000313" key="2">
    <source>
        <dbReference type="EMBL" id="CAF1477133.1"/>
    </source>
</evidence>
<accession>A0A819NX53</accession>
<name>A0A819NX53_9BILA</name>
<dbReference type="Proteomes" id="UP000663881">
    <property type="component" value="Unassembled WGS sequence"/>
</dbReference>
<evidence type="ECO:0000313" key="4">
    <source>
        <dbReference type="Proteomes" id="UP000663881"/>
    </source>
</evidence>
<keyword evidence="1" id="KW-0175">Coiled coil</keyword>
<comment type="caution">
    <text evidence="3">The sequence shown here is derived from an EMBL/GenBank/DDBJ whole genome shotgun (WGS) entry which is preliminary data.</text>
</comment>
<dbReference type="EMBL" id="CAJOAY010003091">
    <property type="protein sequence ID" value="CAF4001525.1"/>
    <property type="molecule type" value="Genomic_DNA"/>
</dbReference>
<dbReference type="AlphaFoldDB" id="A0A819NX53"/>
<reference evidence="3" key="1">
    <citation type="submission" date="2021-02" db="EMBL/GenBank/DDBJ databases">
        <authorList>
            <person name="Nowell W R."/>
        </authorList>
    </citation>
    <scope>NUCLEOTIDE SEQUENCE</scope>
</reference>
<protein>
    <submittedName>
        <fullName evidence="3">Uncharacterized protein</fullName>
    </submittedName>
</protein>
<feature type="coiled-coil region" evidence="1">
    <location>
        <begin position="16"/>
        <end position="46"/>
    </location>
</feature>
<gene>
    <name evidence="2" type="ORF">JYZ213_LOCUS42151</name>
    <name evidence="3" type="ORF">OKA104_LOCUS29814</name>
</gene>
<dbReference type="EMBL" id="CAJNOG010001878">
    <property type="protein sequence ID" value="CAF1477133.1"/>
    <property type="molecule type" value="Genomic_DNA"/>
</dbReference>